<accession>A0A5R9IS92</accession>
<organism evidence="1 2">
    <name type="scientific">Thalassotalea litorea</name>
    <dbReference type="NCBI Taxonomy" id="2020715"/>
    <lineage>
        <taxon>Bacteria</taxon>
        <taxon>Pseudomonadati</taxon>
        <taxon>Pseudomonadota</taxon>
        <taxon>Gammaproteobacteria</taxon>
        <taxon>Alteromonadales</taxon>
        <taxon>Colwelliaceae</taxon>
        <taxon>Thalassotalea</taxon>
    </lineage>
</organism>
<protein>
    <submittedName>
        <fullName evidence="1">Uncharacterized protein</fullName>
    </submittedName>
</protein>
<keyword evidence="2" id="KW-1185">Reference proteome</keyword>
<proteinExistence type="predicted"/>
<gene>
    <name evidence="1" type="ORF">FE810_05425</name>
</gene>
<comment type="caution">
    <text evidence="1">The sequence shown here is derived from an EMBL/GenBank/DDBJ whole genome shotgun (WGS) entry which is preliminary data.</text>
</comment>
<dbReference type="PROSITE" id="PS51257">
    <property type="entry name" value="PROKAR_LIPOPROTEIN"/>
    <property type="match status" value="1"/>
</dbReference>
<evidence type="ECO:0000313" key="1">
    <source>
        <dbReference type="EMBL" id="TLU66161.1"/>
    </source>
</evidence>
<dbReference type="RefSeq" id="WP_138319037.1">
    <property type="nucleotide sequence ID" value="NZ_VCBC01000005.1"/>
</dbReference>
<name>A0A5R9IS92_9GAMM</name>
<dbReference type="AlphaFoldDB" id="A0A5R9IS92"/>
<dbReference type="Proteomes" id="UP000307790">
    <property type="component" value="Unassembled WGS sequence"/>
</dbReference>
<evidence type="ECO:0000313" key="2">
    <source>
        <dbReference type="Proteomes" id="UP000307790"/>
    </source>
</evidence>
<dbReference type="OrthoDB" id="6399426at2"/>
<reference evidence="1 2" key="1">
    <citation type="submission" date="2019-05" db="EMBL/GenBank/DDBJ databases">
        <title>Genome sequences of Thalassotalea litorea 1K03283.</title>
        <authorList>
            <person name="Zhang D."/>
        </authorList>
    </citation>
    <scope>NUCLEOTIDE SEQUENCE [LARGE SCALE GENOMIC DNA]</scope>
    <source>
        <strain evidence="1 2">MCCC 1K03283</strain>
    </source>
</reference>
<sequence length="204" mass="23134">MKSSQTLLGISALLLVSCSKSSFDYYQPQQGIAENFTNSCNGKGPDDHIRFTLHQNVYVEATAYFSQVEPGKFTAQISYFVPQENTLRFVDKSFVVSDAAQINKTFIADQVYRFMGTDHIERQSIEGLLPGRTIPIKYFQEIRDVDVGYRIEIKHQFANNVDQFTLKLPMVEINGQSVTAEPITFSLKELSRSLPGNCQLPQYQ</sequence>
<dbReference type="EMBL" id="VCBC01000005">
    <property type="protein sequence ID" value="TLU66161.1"/>
    <property type="molecule type" value="Genomic_DNA"/>
</dbReference>